<accession>A0A2S3U8D3</accession>
<sequence length="70" mass="8093">MKMPNYDEQFWQVLDKSHAITGGSMFAETKPNDFGTPRFTLGMQMLHETSLRESTHRMLKKPSRTFSVAN</sequence>
<dbReference type="EC" id="2.4.1.8" evidence="2"/>
<keyword evidence="2" id="KW-0328">Glycosyltransferase</keyword>
<dbReference type="Proteomes" id="UP000236990">
    <property type="component" value="Unassembled WGS sequence"/>
</dbReference>
<dbReference type="AlphaFoldDB" id="A0A2S3U8D3"/>
<evidence type="ECO:0000313" key="3">
    <source>
        <dbReference type="Proteomes" id="UP000236990"/>
    </source>
</evidence>
<proteinExistence type="predicted"/>
<name>A0A2S3U8D3_LACPN</name>
<dbReference type="GO" id="GO:0050082">
    <property type="term" value="F:maltose phosphorylase activity"/>
    <property type="evidence" value="ECO:0007669"/>
    <property type="project" value="UniProtKB-EC"/>
</dbReference>
<dbReference type="Gene3D" id="2.70.98.40">
    <property type="entry name" value="Glycoside hydrolase, family 65, N-terminal domain"/>
    <property type="match status" value="1"/>
</dbReference>
<reference evidence="2 3" key="1">
    <citation type="submission" date="2017-06" db="EMBL/GenBank/DDBJ databases">
        <title>Genome sequence of Lactobacillus plantarum subsp. plantarum strain SRCM101258.</title>
        <authorList>
            <person name="Cho S.H."/>
        </authorList>
    </citation>
    <scope>NUCLEOTIDE SEQUENCE [LARGE SCALE GENOMIC DNA]</scope>
    <source>
        <strain evidence="2 3">SRCM101258</strain>
    </source>
</reference>
<gene>
    <name evidence="2" type="ORF">S101258_00682</name>
</gene>
<evidence type="ECO:0000313" key="2">
    <source>
        <dbReference type="EMBL" id="POD88569.1"/>
    </source>
</evidence>
<dbReference type="EMBL" id="NKCZ01000071">
    <property type="protein sequence ID" value="POD88569.1"/>
    <property type="molecule type" value="Genomic_DNA"/>
</dbReference>
<evidence type="ECO:0000256" key="1">
    <source>
        <dbReference type="SAM" id="MobiDB-lite"/>
    </source>
</evidence>
<comment type="caution">
    <text evidence="2">The sequence shown here is derived from an EMBL/GenBank/DDBJ whole genome shotgun (WGS) entry which is preliminary data.</text>
</comment>
<organism evidence="2 3">
    <name type="scientific">Lactiplantibacillus plantarum subsp. plantarum</name>
    <dbReference type="NCBI Taxonomy" id="337330"/>
    <lineage>
        <taxon>Bacteria</taxon>
        <taxon>Bacillati</taxon>
        <taxon>Bacillota</taxon>
        <taxon>Bacilli</taxon>
        <taxon>Lactobacillales</taxon>
        <taxon>Lactobacillaceae</taxon>
        <taxon>Lactiplantibacillus</taxon>
    </lineage>
</organism>
<protein>
    <submittedName>
        <fullName evidence="2">Maltose phosphorylase</fullName>
        <ecNumber evidence="2">2.4.1.8</ecNumber>
    </submittedName>
</protein>
<dbReference type="InterPro" id="IPR037018">
    <property type="entry name" value="GH65_N"/>
</dbReference>
<keyword evidence="2" id="KW-0808">Transferase</keyword>
<feature type="region of interest" description="Disordered" evidence="1">
    <location>
        <begin position="50"/>
        <end position="70"/>
    </location>
</feature>